<organism evidence="8 9">
    <name type="scientific">Pythium insidiosum</name>
    <name type="common">Pythiosis disease agent</name>
    <dbReference type="NCBI Taxonomy" id="114742"/>
    <lineage>
        <taxon>Eukaryota</taxon>
        <taxon>Sar</taxon>
        <taxon>Stramenopiles</taxon>
        <taxon>Oomycota</taxon>
        <taxon>Peronosporomycetes</taxon>
        <taxon>Pythiales</taxon>
        <taxon>Pythiaceae</taxon>
        <taxon>Pythium</taxon>
    </lineage>
</organism>
<evidence type="ECO:0000256" key="1">
    <source>
        <dbReference type="ARBA" id="ARBA00004141"/>
    </source>
</evidence>
<evidence type="ECO:0000313" key="8">
    <source>
        <dbReference type="EMBL" id="KAJ0392247.1"/>
    </source>
</evidence>
<evidence type="ECO:0000256" key="3">
    <source>
        <dbReference type="ARBA" id="ARBA00022692"/>
    </source>
</evidence>
<sequence length="211" mass="23394">MEQCALLFGFTVVSMSNLGIPDDLHEGLLVAYVLAVTSVCVLLLLAAVICTFLLLAVTRYAARSLEEDVKQLDVAQLEIESPFSTWWLKRCEQEQMGAYKFMVIGVVLFFVYLAILSWIQFEHSVLTSSSISVLCLMGLLTWQLRIASRWRYLLQPPNVTTSRPFSTSLLVPPASPSTPLSKRKSSIAGSLPVIPSPSTRLSSAQPYVSYK</sequence>
<dbReference type="EMBL" id="JAKCXM010000681">
    <property type="protein sequence ID" value="KAJ0392247.1"/>
    <property type="molecule type" value="Genomic_DNA"/>
</dbReference>
<evidence type="ECO:0000256" key="5">
    <source>
        <dbReference type="ARBA" id="ARBA00023136"/>
    </source>
</evidence>
<dbReference type="GO" id="GO:0016020">
    <property type="term" value="C:membrane"/>
    <property type="evidence" value="ECO:0007669"/>
    <property type="project" value="UniProtKB-SubCell"/>
</dbReference>
<dbReference type="AlphaFoldDB" id="A0AAD5L7S0"/>
<evidence type="ECO:0000256" key="7">
    <source>
        <dbReference type="SAM" id="Phobius"/>
    </source>
</evidence>
<comment type="subcellular location">
    <subcellularLocation>
        <location evidence="1">Membrane</location>
        <topology evidence="1">Multi-pass membrane protein</topology>
    </subcellularLocation>
</comment>
<evidence type="ECO:0000256" key="2">
    <source>
        <dbReference type="ARBA" id="ARBA00008062"/>
    </source>
</evidence>
<gene>
    <name evidence="8" type="ORF">P43SY_007959</name>
</gene>
<feature type="transmembrane region" description="Helical" evidence="7">
    <location>
        <begin position="125"/>
        <end position="144"/>
    </location>
</feature>
<keyword evidence="4 7" id="KW-1133">Transmembrane helix</keyword>
<evidence type="ECO:0000256" key="6">
    <source>
        <dbReference type="SAM" id="MobiDB-lite"/>
    </source>
</evidence>
<feature type="compositionally biased region" description="Polar residues" evidence="6">
    <location>
        <begin position="196"/>
        <end position="211"/>
    </location>
</feature>
<protein>
    <submittedName>
        <fullName evidence="8">Uncharacterized protein</fullName>
    </submittedName>
</protein>
<accession>A0AAD5L7S0</accession>
<dbReference type="InterPro" id="IPR012446">
    <property type="entry name" value="CRAC_channel"/>
</dbReference>
<proteinExistence type="inferred from homology"/>
<dbReference type="Pfam" id="PF07856">
    <property type="entry name" value="Orai-1"/>
    <property type="match status" value="1"/>
</dbReference>
<keyword evidence="5 7" id="KW-0472">Membrane</keyword>
<feature type="transmembrane region" description="Helical" evidence="7">
    <location>
        <begin position="29"/>
        <end position="57"/>
    </location>
</feature>
<reference evidence="8" key="1">
    <citation type="submission" date="2021-12" db="EMBL/GenBank/DDBJ databases">
        <title>Prjna785345.</title>
        <authorList>
            <person name="Rujirawat T."/>
            <person name="Krajaejun T."/>
        </authorList>
    </citation>
    <scope>NUCLEOTIDE SEQUENCE</scope>
    <source>
        <strain evidence="8">Pi057C3</strain>
    </source>
</reference>
<name>A0AAD5L7S0_PYTIN</name>
<feature type="region of interest" description="Disordered" evidence="6">
    <location>
        <begin position="162"/>
        <end position="211"/>
    </location>
</feature>
<keyword evidence="3 7" id="KW-0812">Transmembrane</keyword>
<dbReference type="InterPro" id="IPR038350">
    <property type="entry name" value="Orai_sf"/>
</dbReference>
<evidence type="ECO:0000256" key="4">
    <source>
        <dbReference type="ARBA" id="ARBA00022989"/>
    </source>
</evidence>
<evidence type="ECO:0000313" key="9">
    <source>
        <dbReference type="Proteomes" id="UP001209570"/>
    </source>
</evidence>
<dbReference type="Gene3D" id="1.20.140.140">
    <property type="entry name" value="Calcium release-activated calcium channel protein Orai"/>
    <property type="match status" value="1"/>
</dbReference>
<keyword evidence="9" id="KW-1185">Reference proteome</keyword>
<comment type="caution">
    <text evidence="8">The sequence shown here is derived from an EMBL/GenBank/DDBJ whole genome shotgun (WGS) entry which is preliminary data.</text>
</comment>
<dbReference type="Proteomes" id="UP001209570">
    <property type="component" value="Unassembled WGS sequence"/>
</dbReference>
<comment type="similarity">
    <text evidence="2">Belongs to the Orai family.</text>
</comment>
<feature type="transmembrane region" description="Helical" evidence="7">
    <location>
        <begin position="98"/>
        <end position="119"/>
    </location>
</feature>